<keyword evidence="3" id="KW-1185">Reference proteome</keyword>
<evidence type="ECO:0000313" key="3">
    <source>
        <dbReference type="Proteomes" id="UP000054485"/>
    </source>
</evidence>
<accession>A0A0D0AA16</accession>
<proteinExistence type="predicted"/>
<dbReference type="InParanoid" id="A0A0D0AA16"/>
<gene>
    <name evidence="2" type="ORF">CY34DRAFT_799735</name>
</gene>
<reference evidence="2 3" key="1">
    <citation type="submission" date="2014-04" db="EMBL/GenBank/DDBJ databases">
        <authorList>
            <consortium name="DOE Joint Genome Institute"/>
            <person name="Kuo A."/>
            <person name="Ruytinx J."/>
            <person name="Rineau F."/>
            <person name="Colpaert J."/>
            <person name="Kohler A."/>
            <person name="Nagy L.G."/>
            <person name="Floudas D."/>
            <person name="Copeland A."/>
            <person name="Barry K.W."/>
            <person name="Cichocki N."/>
            <person name="Veneault-Fourrey C."/>
            <person name="LaButti K."/>
            <person name="Lindquist E.A."/>
            <person name="Lipzen A."/>
            <person name="Lundell T."/>
            <person name="Morin E."/>
            <person name="Murat C."/>
            <person name="Sun H."/>
            <person name="Tunlid A."/>
            <person name="Henrissat B."/>
            <person name="Grigoriev I.V."/>
            <person name="Hibbett D.S."/>
            <person name="Martin F."/>
            <person name="Nordberg H.P."/>
            <person name="Cantor M.N."/>
            <person name="Hua S.X."/>
        </authorList>
    </citation>
    <scope>NUCLEOTIDE SEQUENCE [LARGE SCALE GENOMIC DNA]</scope>
    <source>
        <strain evidence="2 3">UH-Slu-Lm8-n1</strain>
    </source>
</reference>
<reference evidence="3" key="2">
    <citation type="submission" date="2015-01" db="EMBL/GenBank/DDBJ databases">
        <title>Evolutionary Origins and Diversification of the Mycorrhizal Mutualists.</title>
        <authorList>
            <consortium name="DOE Joint Genome Institute"/>
            <consortium name="Mycorrhizal Genomics Consortium"/>
            <person name="Kohler A."/>
            <person name="Kuo A."/>
            <person name="Nagy L.G."/>
            <person name="Floudas D."/>
            <person name="Copeland A."/>
            <person name="Barry K.W."/>
            <person name="Cichocki N."/>
            <person name="Veneault-Fourrey C."/>
            <person name="LaButti K."/>
            <person name="Lindquist E.A."/>
            <person name="Lipzen A."/>
            <person name="Lundell T."/>
            <person name="Morin E."/>
            <person name="Murat C."/>
            <person name="Riley R."/>
            <person name="Ohm R."/>
            <person name="Sun H."/>
            <person name="Tunlid A."/>
            <person name="Henrissat B."/>
            <person name="Grigoriev I.V."/>
            <person name="Hibbett D.S."/>
            <person name="Martin F."/>
        </authorList>
    </citation>
    <scope>NUCLEOTIDE SEQUENCE [LARGE SCALE GENOMIC DNA]</scope>
    <source>
        <strain evidence="3">UH-Slu-Lm8-n1</strain>
    </source>
</reference>
<dbReference type="AlphaFoldDB" id="A0A0D0AA16"/>
<dbReference type="HOGENOM" id="CLU_2514137_0_0_1"/>
<feature type="region of interest" description="Disordered" evidence="1">
    <location>
        <begin position="49"/>
        <end position="85"/>
    </location>
</feature>
<evidence type="ECO:0000256" key="1">
    <source>
        <dbReference type="SAM" id="MobiDB-lite"/>
    </source>
</evidence>
<dbReference type="Proteomes" id="UP000054485">
    <property type="component" value="Unassembled WGS sequence"/>
</dbReference>
<organism evidence="2 3">
    <name type="scientific">Suillus luteus UH-Slu-Lm8-n1</name>
    <dbReference type="NCBI Taxonomy" id="930992"/>
    <lineage>
        <taxon>Eukaryota</taxon>
        <taxon>Fungi</taxon>
        <taxon>Dikarya</taxon>
        <taxon>Basidiomycota</taxon>
        <taxon>Agaricomycotina</taxon>
        <taxon>Agaricomycetes</taxon>
        <taxon>Agaricomycetidae</taxon>
        <taxon>Boletales</taxon>
        <taxon>Suillineae</taxon>
        <taxon>Suillaceae</taxon>
        <taxon>Suillus</taxon>
    </lineage>
</organism>
<protein>
    <submittedName>
        <fullName evidence="2">Uncharacterized protein</fullName>
    </submittedName>
</protein>
<sequence>MSNYLYTFLESSGWRPSSCRETKRGLITQEEKLVSKIVPFATFHGMEKGTTSSGNNFLGQNTSSRLHLPRAHRHERRSIANKVKG</sequence>
<evidence type="ECO:0000313" key="2">
    <source>
        <dbReference type="EMBL" id="KIK47040.1"/>
    </source>
</evidence>
<feature type="compositionally biased region" description="Polar residues" evidence="1">
    <location>
        <begin position="49"/>
        <end position="65"/>
    </location>
</feature>
<feature type="compositionally biased region" description="Basic residues" evidence="1">
    <location>
        <begin position="67"/>
        <end position="76"/>
    </location>
</feature>
<name>A0A0D0AA16_9AGAM</name>
<dbReference type="EMBL" id="KN835151">
    <property type="protein sequence ID" value="KIK47040.1"/>
    <property type="molecule type" value="Genomic_DNA"/>
</dbReference>